<dbReference type="EMBL" id="CP108090">
    <property type="protein sequence ID" value="WUQ14134.1"/>
    <property type="molecule type" value="Genomic_DNA"/>
</dbReference>
<dbReference type="Proteomes" id="UP001432039">
    <property type="component" value="Chromosome"/>
</dbReference>
<dbReference type="RefSeq" id="WP_328962951.1">
    <property type="nucleotide sequence ID" value="NZ_CP108090.1"/>
</dbReference>
<evidence type="ECO:0000313" key="2">
    <source>
        <dbReference type="Proteomes" id="UP001432039"/>
    </source>
</evidence>
<reference evidence="1" key="1">
    <citation type="submission" date="2022-10" db="EMBL/GenBank/DDBJ databases">
        <title>The complete genomes of actinobacterial strains from the NBC collection.</title>
        <authorList>
            <person name="Joergensen T.S."/>
            <person name="Alvarez Arevalo M."/>
            <person name="Sterndorff E.B."/>
            <person name="Faurdal D."/>
            <person name="Vuksanovic O."/>
            <person name="Mourched A.-S."/>
            <person name="Charusanti P."/>
            <person name="Shaw S."/>
            <person name="Blin K."/>
            <person name="Weber T."/>
        </authorList>
    </citation>
    <scope>NUCLEOTIDE SEQUENCE</scope>
    <source>
        <strain evidence="1">NBC_00248</strain>
    </source>
</reference>
<sequence length="102" mass="11429">MTHRTQLSQEDEGLRRARGDAHAVLDAVADRYRRIRHSGPMTPRSREARICTVSVELFGYGPRAEAAEREALRLAPPVDPKLPLTRGEYAVKLHTVLTGRSL</sequence>
<proteinExistence type="predicted"/>
<keyword evidence="2" id="KW-1185">Reference proteome</keyword>
<gene>
    <name evidence="1" type="ORF">OG517_23405</name>
</gene>
<protein>
    <submittedName>
        <fullName evidence="1">Uncharacterized protein</fullName>
    </submittedName>
</protein>
<organism evidence="1 2">
    <name type="scientific">Streptomyces virginiae</name>
    <name type="common">Streptomyces cinnamonensis</name>
    <dbReference type="NCBI Taxonomy" id="1961"/>
    <lineage>
        <taxon>Bacteria</taxon>
        <taxon>Bacillati</taxon>
        <taxon>Actinomycetota</taxon>
        <taxon>Actinomycetes</taxon>
        <taxon>Kitasatosporales</taxon>
        <taxon>Streptomycetaceae</taxon>
        <taxon>Streptomyces</taxon>
    </lineage>
</organism>
<evidence type="ECO:0000313" key="1">
    <source>
        <dbReference type="EMBL" id="WUQ14134.1"/>
    </source>
</evidence>
<name>A0ABZ1TE43_STRVG</name>
<accession>A0ABZ1TE43</accession>